<feature type="domain" description="AMP-dependent synthetase/ligase" evidence="1">
    <location>
        <begin position="103"/>
        <end position="331"/>
    </location>
</feature>
<evidence type="ECO:0000259" key="1">
    <source>
        <dbReference type="Pfam" id="PF00501"/>
    </source>
</evidence>
<accession>A0ABC9P1V0</accession>
<organism evidence="2 3">
    <name type="scientific">Enterococcus faecalis TX0630</name>
    <dbReference type="NCBI Taxonomy" id="749508"/>
    <lineage>
        <taxon>Bacteria</taxon>
        <taxon>Bacillati</taxon>
        <taxon>Bacillota</taxon>
        <taxon>Bacilli</taxon>
        <taxon>Lactobacillales</taxon>
        <taxon>Enterococcaceae</taxon>
        <taxon>Enterococcus</taxon>
    </lineage>
</organism>
<reference evidence="2 3" key="1">
    <citation type="submission" date="2010-09" db="EMBL/GenBank/DDBJ databases">
        <authorList>
            <person name="Weinstock G."/>
            <person name="Sodergren E."/>
            <person name="Clifton S."/>
            <person name="Fulton L."/>
            <person name="Fulton B."/>
            <person name="Courtney L."/>
            <person name="Fronick C."/>
            <person name="Harrison M."/>
            <person name="Strong C."/>
            <person name="Farmer C."/>
            <person name="Delahaunty K."/>
            <person name="Markovic C."/>
            <person name="Hall O."/>
            <person name="Minx P."/>
            <person name="Tomlinson C."/>
            <person name="Mitreva M."/>
            <person name="Hou S."/>
            <person name="Chen J."/>
            <person name="Wollam A."/>
            <person name="Pepin K.H."/>
            <person name="Johnson M."/>
            <person name="Bhonagiri V."/>
            <person name="Zhang X."/>
            <person name="Suruliraj S."/>
            <person name="Warren W."/>
            <person name="Chinwalla A."/>
            <person name="Mardis E.R."/>
            <person name="Wilson R.K."/>
        </authorList>
    </citation>
    <scope>NUCLEOTIDE SEQUENCE [LARGE SCALE GENOMIC DNA]</scope>
    <source>
        <strain evidence="2 3">TX0630</strain>
    </source>
</reference>
<dbReference type="Gene3D" id="3.40.50.12780">
    <property type="entry name" value="N-terminal domain of ligase-like"/>
    <property type="match status" value="1"/>
</dbReference>
<dbReference type="InterPro" id="IPR042099">
    <property type="entry name" value="ANL_N_sf"/>
</dbReference>
<proteinExistence type="predicted"/>
<dbReference type="SUPFAM" id="SSF56801">
    <property type="entry name" value="Acetyl-CoA synthetase-like"/>
    <property type="match status" value="1"/>
</dbReference>
<dbReference type="AlphaFoldDB" id="A0ABC9P1V0"/>
<gene>
    <name evidence="2" type="ORF">HMPREF9511_03275</name>
</gene>
<dbReference type="EMBL" id="AEBE01000161">
    <property type="protein sequence ID" value="EFU88804.1"/>
    <property type="molecule type" value="Genomic_DNA"/>
</dbReference>
<sequence length="464" mass="53963">MREVNIIIFCKNINKWFLNLNKKGEDFMKKAYFKAEDNTNEIAFPTTLSYFERLEKEDKNFEHNTSEEMLEYQKMALNNVLDFARKNNKFYRERNQNLSFSELNKIPLLLKKDIRGKKDLIKCVSNEKIGQLHLTSGTTGKPTYIAYTLADQYIYDLLPQYNELFPFEARDIVGVALPYEFALPALGFQRLFQFVFGSMVLSLGKGGYMAPVEKALELLKEYQPTVITTTPSYAALLYDEAIRLGFNPKEFQIKRFILTGEGCSFTYRKQLEERWNCKMTFFYGSTEIGLIAKECIKQNGYHICEGHVFVEILGANGEPVPNGEMGNIVVSTLLREGMPMIRYNTEDIGIITEETCECGCRMKKLFLFGRESDQICLKEGNFPPLVLENVLLKSNYITLWYQFVIENQKLTIRCEKLFPNISENEITMELKKLFKDNFDITCEIEITDNIPKHKGKNQRVFYKK</sequence>
<protein>
    <recommendedName>
        <fullName evidence="1">AMP-dependent synthetase/ligase domain-containing protein</fullName>
    </recommendedName>
</protein>
<dbReference type="InterPro" id="IPR000873">
    <property type="entry name" value="AMP-dep_synth/lig_dom"/>
</dbReference>
<dbReference type="Pfam" id="PF00501">
    <property type="entry name" value="AMP-binding"/>
    <property type="match status" value="1"/>
</dbReference>
<dbReference type="PANTHER" id="PTHR43845:SF1">
    <property type="entry name" value="BLR5969 PROTEIN"/>
    <property type="match status" value="1"/>
</dbReference>
<evidence type="ECO:0000313" key="2">
    <source>
        <dbReference type="EMBL" id="EFU88804.1"/>
    </source>
</evidence>
<name>A0ABC9P1V0_ENTFL</name>
<evidence type="ECO:0000313" key="3">
    <source>
        <dbReference type="Proteomes" id="UP000004933"/>
    </source>
</evidence>
<dbReference type="PANTHER" id="PTHR43845">
    <property type="entry name" value="BLR5969 PROTEIN"/>
    <property type="match status" value="1"/>
</dbReference>
<comment type="caution">
    <text evidence="2">The sequence shown here is derived from an EMBL/GenBank/DDBJ whole genome shotgun (WGS) entry which is preliminary data.</text>
</comment>
<dbReference type="Proteomes" id="UP000004933">
    <property type="component" value="Unassembled WGS sequence"/>
</dbReference>